<keyword evidence="2" id="KW-1185">Reference proteome</keyword>
<evidence type="ECO:0000313" key="2">
    <source>
        <dbReference type="Proteomes" id="UP000494329"/>
    </source>
</evidence>
<proteinExistence type="predicted"/>
<organism evidence="1 2">
    <name type="scientific">Paraburkholderia solisilvae</name>
    <dbReference type="NCBI Taxonomy" id="624376"/>
    <lineage>
        <taxon>Bacteria</taxon>
        <taxon>Pseudomonadati</taxon>
        <taxon>Pseudomonadota</taxon>
        <taxon>Betaproteobacteria</taxon>
        <taxon>Burkholderiales</taxon>
        <taxon>Burkholderiaceae</taxon>
        <taxon>Paraburkholderia</taxon>
    </lineage>
</organism>
<accession>A0A6J5E1K1</accession>
<dbReference type="AlphaFoldDB" id="A0A6J5E1K1"/>
<gene>
    <name evidence="1" type="ORF">LMG29739_03052</name>
</gene>
<sequence>MNVTELDQNNWGVCGFVAAVQAAIRNNKTSVALGATTYGTLYPVIESFCKRHSELAPELLNFSAVFGNEYAYKNVGEVLQKMQDNTAMDREVGLAMTAAAVSQLCKDLGFTNANFQGTTATTNKFDPNKLPYRNAIYGIGKTSGGNYRYGLLHWIYVDADGSPYSWGKAGPDAVNELVRNGYNKLTHYLPGLN</sequence>
<protein>
    <recommendedName>
        <fullName evidence="3">Peptidase C39-like domain-containing protein</fullName>
    </recommendedName>
</protein>
<reference evidence="1 2" key="1">
    <citation type="submission" date="2020-04" db="EMBL/GenBank/DDBJ databases">
        <authorList>
            <person name="De Canck E."/>
        </authorList>
    </citation>
    <scope>NUCLEOTIDE SEQUENCE [LARGE SCALE GENOMIC DNA]</scope>
    <source>
        <strain evidence="1 2">LMG 29739</strain>
    </source>
</reference>
<dbReference type="RefSeq" id="WP_175111757.1">
    <property type="nucleotide sequence ID" value="NZ_CADIKF010000022.1"/>
</dbReference>
<name>A0A6J5E1K1_9BURK</name>
<dbReference type="Proteomes" id="UP000494329">
    <property type="component" value="Unassembled WGS sequence"/>
</dbReference>
<dbReference type="EMBL" id="CADIKF010000022">
    <property type="protein sequence ID" value="CAB3759015.1"/>
    <property type="molecule type" value="Genomic_DNA"/>
</dbReference>
<evidence type="ECO:0008006" key="3">
    <source>
        <dbReference type="Google" id="ProtNLM"/>
    </source>
</evidence>
<evidence type="ECO:0000313" key="1">
    <source>
        <dbReference type="EMBL" id="CAB3759015.1"/>
    </source>
</evidence>